<evidence type="ECO:0000256" key="3">
    <source>
        <dbReference type="ARBA" id="ARBA00022527"/>
    </source>
</evidence>
<comment type="catalytic activity">
    <reaction evidence="9">
        <text>L-threonyl-[protein] + ATP = O-phospho-L-threonyl-[protein] + ADP + H(+)</text>
        <dbReference type="Rhea" id="RHEA:46608"/>
        <dbReference type="Rhea" id="RHEA-COMP:11060"/>
        <dbReference type="Rhea" id="RHEA-COMP:11605"/>
        <dbReference type="ChEBI" id="CHEBI:15378"/>
        <dbReference type="ChEBI" id="CHEBI:30013"/>
        <dbReference type="ChEBI" id="CHEBI:30616"/>
        <dbReference type="ChEBI" id="CHEBI:61977"/>
        <dbReference type="ChEBI" id="CHEBI:456216"/>
        <dbReference type="EC" id="2.7.11.24"/>
    </reaction>
</comment>
<accession>A0A9D4UPP8</accession>
<dbReference type="Pfam" id="PF00069">
    <property type="entry name" value="Pkinase"/>
    <property type="match status" value="1"/>
</dbReference>
<dbReference type="AlphaFoldDB" id="A0A9D4UPP8"/>
<sequence length="567" mass="64673">MKPSDQRCVKNNAEIEFFTEYGEASRYKILEIIGKGSYGIVCSALDTHTGERVAIKRINDIFEHVSDATRILREVKLLRLLRHPDIVEIKHIMLPPSRRDFKDIFVVFELMESDLHQVIKANDDLTPEHYQFFLYQLFRALKYIHTANVFHRDLKPKNILANADCKLKICDFGLARVAFHDTPTAIFWTDYVATRWYRAPELCGSFFSKYTPAIDVWSIGCIFAEILTGKPLFPGKNVVHQLELITDFLGTPYPDVIARVRNEKARRYLSSMPKKSPAKFSQKFPNADPLALRLLERLLAFDPRDRPSAEEALADPYFKGLAKVEREPSAQPITKMEFEFERRRVTKDDVRELIYREILEYHPQKLKEYLDGTDRSNFLYPSAVDQFKKQFVHLESGGTAPLSRQHTSLPRPCLYYSNEMPKAKEPMSSLAAMDHSLDVREVKGTERVPERSTPLGAYRTSFSQTNQRAFAGMPAKPGKVVGPGLPIDNPVHDPRRHLRNGIPQATHNGLPVYSYARRIPPGIPDKDGKREGMTTEGVTQSKTQFVDIGPMGSKLTAAAQTGLGHYY</sequence>
<keyword evidence="6 11" id="KW-0547">Nucleotide-binding</keyword>
<dbReference type="InterPro" id="IPR003527">
    <property type="entry name" value="MAP_kinase_CS"/>
</dbReference>
<comment type="caution">
    <text evidence="13">The sequence shown here is derived from an EMBL/GenBank/DDBJ whole genome shotgun (WGS) entry which is preliminary data.</text>
</comment>
<evidence type="ECO:0000256" key="7">
    <source>
        <dbReference type="ARBA" id="ARBA00022777"/>
    </source>
</evidence>
<dbReference type="EMBL" id="JABFUD020000013">
    <property type="protein sequence ID" value="KAI5071148.1"/>
    <property type="molecule type" value="Genomic_DNA"/>
</dbReference>
<evidence type="ECO:0000256" key="4">
    <source>
        <dbReference type="ARBA" id="ARBA00022553"/>
    </source>
</evidence>
<organism evidence="13 14">
    <name type="scientific">Adiantum capillus-veneris</name>
    <name type="common">Maidenhair fern</name>
    <dbReference type="NCBI Taxonomy" id="13818"/>
    <lineage>
        <taxon>Eukaryota</taxon>
        <taxon>Viridiplantae</taxon>
        <taxon>Streptophyta</taxon>
        <taxon>Embryophyta</taxon>
        <taxon>Tracheophyta</taxon>
        <taxon>Polypodiopsida</taxon>
        <taxon>Polypodiidae</taxon>
        <taxon>Polypodiales</taxon>
        <taxon>Pteridineae</taxon>
        <taxon>Pteridaceae</taxon>
        <taxon>Vittarioideae</taxon>
        <taxon>Adiantum</taxon>
    </lineage>
</organism>
<dbReference type="InterPro" id="IPR017441">
    <property type="entry name" value="Protein_kinase_ATP_BS"/>
</dbReference>
<evidence type="ECO:0000256" key="8">
    <source>
        <dbReference type="ARBA" id="ARBA00022840"/>
    </source>
</evidence>
<evidence type="ECO:0000313" key="13">
    <source>
        <dbReference type="EMBL" id="KAI5071148.1"/>
    </source>
</evidence>
<evidence type="ECO:0000313" key="14">
    <source>
        <dbReference type="Proteomes" id="UP000886520"/>
    </source>
</evidence>
<evidence type="ECO:0000256" key="6">
    <source>
        <dbReference type="ARBA" id="ARBA00022741"/>
    </source>
</evidence>
<comment type="catalytic activity">
    <reaction evidence="10">
        <text>L-seryl-[protein] + ATP = O-phospho-L-seryl-[protein] + ADP + H(+)</text>
        <dbReference type="Rhea" id="RHEA:17989"/>
        <dbReference type="Rhea" id="RHEA-COMP:9863"/>
        <dbReference type="Rhea" id="RHEA-COMP:11604"/>
        <dbReference type="ChEBI" id="CHEBI:15378"/>
        <dbReference type="ChEBI" id="CHEBI:29999"/>
        <dbReference type="ChEBI" id="CHEBI:30616"/>
        <dbReference type="ChEBI" id="CHEBI:83421"/>
        <dbReference type="ChEBI" id="CHEBI:456216"/>
        <dbReference type="EC" id="2.7.11.24"/>
    </reaction>
</comment>
<reference evidence="13" key="1">
    <citation type="submission" date="2021-01" db="EMBL/GenBank/DDBJ databases">
        <title>Adiantum capillus-veneris genome.</title>
        <authorList>
            <person name="Fang Y."/>
            <person name="Liao Q."/>
        </authorList>
    </citation>
    <scope>NUCLEOTIDE SEQUENCE</scope>
    <source>
        <strain evidence="13">H3</strain>
        <tissue evidence="13">Leaf</tissue>
    </source>
</reference>
<feature type="domain" description="Protein kinase" evidence="12">
    <location>
        <begin position="27"/>
        <end position="318"/>
    </location>
</feature>
<dbReference type="Proteomes" id="UP000886520">
    <property type="component" value="Chromosome 13"/>
</dbReference>
<dbReference type="SMART" id="SM00220">
    <property type="entry name" value="S_TKc"/>
    <property type="match status" value="1"/>
</dbReference>
<evidence type="ECO:0000256" key="5">
    <source>
        <dbReference type="ARBA" id="ARBA00022679"/>
    </source>
</evidence>
<dbReference type="InterPro" id="IPR011009">
    <property type="entry name" value="Kinase-like_dom_sf"/>
</dbReference>
<dbReference type="PROSITE" id="PS50011">
    <property type="entry name" value="PROTEIN_KINASE_DOM"/>
    <property type="match status" value="1"/>
</dbReference>
<dbReference type="GO" id="GO:0004707">
    <property type="term" value="F:MAP kinase activity"/>
    <property type="evidence" value="ECO:0007669"/>
    <property type="project" value="UniProtKB-EC"/>
</dbReference>
<dbReference type="PROSITE" id="PS01351">
    <property type="entry name" value="MAPK"/>
    <property type="match status" value="1"/>
</dbReference>
<feature type="binding site" evidence="11">
    <location>
        <position position="56"/>
    </location>
    <ligand>
        <name>ATP</name>
        <dbReference type="ChEBI" id="CHEBI:30616"/>
    </ligand>
</feature>
<evidence type="ECO:0000256" key="2">
    <source>
        <dbReference type="ARBA" id="ARBA00012411"/>
    </source>
</evidence>
<keyword evidence="5" id="KW-0808">Transferase</keyword>
<evidence type="ECO:0000259" key="12">
    <source>
        <dbReference type="PROSITE" id="PS50011"/>
    </source>
</evidence>
<keyword evidence="7" id="KW-0418">Kinase</keyword>
<keyword evidence="14" id="KW-1185">Reference proteome</keyword>
<evidence type="ECO:0000256" key="9">
    <source>
        <dbReference type="ARBA" id="ARBA00047592"/>
    </source>
</evidence>
<name>A0A9D4UPP8_ADICA</name>
<dbReference type="FunFam" id="3.30.200.20:FF:000046">
    <property type="entry name" value="Mitogen-activated protein kinase"/>
    <property type="match status" value="1"/>
</dbReference>
<keyword evidence="4" id="KW-0597">Phosphoprotein</keyword>
<gene>
    <name evidence="13" type="ORF">GOP47_0013399</name>
</gene>
<proteinExistence type="inferred from homology"/>
<comment type="similarity">
    <text evidence="1">Belongs to the protein kinase superfamily. CMGC Ser/Thr protein kinase family. MAP kinase subfamily.</text>
</comment>
<dbReference type="EC" id="2.7.11.24" evidence="2"/>
<protein>
    <recommendedName>
        <fullName evidence="2">mitogen-activated protein kinase</fullName>
        <ecNumber evidence="2">2.7.11.24</ecNumber>
    </recommendedName>
</protein>
<dbReference type="FunFam" id="1.10.510.10:FF:000017">
    <property type="entry name" value="Mitogen-activated protein kinase"/>
    <property type="match status" value="1"/>
</dbReference>
<dbReference type="SUPFAM" id="SSF56112">
    <property type="entry name" value="Protein kinase-like (PK-like)"/>
    <property type="match status" value="1"/>
</dbReference>
<dbReference type="CDD" id="cd07859">
    <property type="entry name" value="STKc_TDY_MAPK"/>
    <property type="match status" value="1"/>
</dbReference>
<evidence type="ECO:0000256" key="11">
    <source>
        <dbReference type="PROSITE-ProRule" id="PRU10141"/>
    </source>
</evidence>
<dbReference type="InterPro" id="IPR000719">
    <property type="entry name" value="Prot_kinase_dom"/>
</dbReference>
<dbReference type="Gene3D" id="1.10.510.10">
    <property type="entry name" value="Transferase(Phosphotransferase) domain 1"/>
    <property type="match status" value="1"/>
</dbReference>
<dbReference type="PROSITE" id="PS00107">
    <property type="entry name" value="PROTEIN_KINASE_ATP"/>
    <property type="match status" value="1"/>
</dbReference>
<dbReference type="InterPro" id="IPR050117">
    <property type="entry name" value="MAPK"/>
</dbReference>
<dbReference type="Gene3D" id="3.30.200.20">
    <property type="entry name" value="Phosphorylase Kinase, domain 1"/>
    <property type="match status" value="1"/>
</dbReference>
<evidence type="ECO:0000256" key="1">
    <source>
        <dbReference type="ARBA" id="ARBA00008832"/>
    </source>
</evidence>
<keyword evidence="3" id="KW-0723">Serine/threonine-protein kinase</keyword>
<dbReference type="OrthoDB" id="2396at2759"/>
<dbReference type="GO" id="GO:0005524">
    <property type="term" value="F:ATP binding"/>
    <property type="evidence" value="ECO:0007669"/>
    <property type="project" value="UniProtKB-UniRule"/>
</dbReference>
<evidence type="ECO:0000256" key="10">
    <source>
        <dbReference type="ARBA" id="ARBA00048312"/>
    </source>
</evidence>
<dbReference type="PANTHER" id="PTHR24055">
    <property type="entry name" value="MITOGEN-ACTIVATED PROTEIN KINASE"/>
    <property type="match status" value="1"/>
</dbReference>
<keyword evidence="8 11" id="KW-0067">ATP-binding</keyword>